<dbReference type="Proteomes" id="UP001054902">
    <property type="component" value="Unassembled WGS sequence"/>
</dbReference>
<evidence type="ECO:0000256" key="2">
    <source>
        <dbReference type="SAM" id="SignalP"/>
    </source>
</evidence>
<protein>
    <submittedName>
        <fullName evidence="3">Uncharacterized protein</fullName>
    </submittedName>
</protein>
<proteinExistence type="predicted"/>
<comment type="caution">
    <text evidence="3">The sequence shown here is derived from an EMBL/GenBank/DDBJ whole genome shotgun (WGS) entry which is preliminary data.</text>
</comment>
<keyword evidence="1" id="KW-0812">Transmembrane</keyword>
<evidence type="ECO:0000313" key="3">
    <source>
        <dbReference type="EMBL" id="GFH60167.1"/>
    </source>
</evidence>
<organism evidence="3 4">
    <name type="scientific">Chaetoceros tenuissimus</name>
    <dbReference type="NCBI Taxonomy" id="426638"/>
    <lineage>
        <taxon>Eukaryota</taxon>
        <taxon>Sar</taxon>
        <taxon>Stramenopiles</taxon>
        <taxon>Ochrophyta</taxon>
        <taxon>Bacillariophyta</taxon>
        <taxon>Coscinodiscophyceae</taxon>
        <taxon>Chaetocerotophycidae</taxon>
        <taxon>Chaetocerotales</taxon>
        <taxon>Chaetocerotaceae</taxon>
        <taxon>Chaetoceros</taxon>
    </lineage>
</organism>
<keyword evidence="4" id="KW-1185">Reference proteome</keyword>
<evidence type="ECO:0000313" key="4">
    <source>
        <dbReference type="Proteomes" id="UP001054902"/>
    </source>
</evidence>
<dbReference type="EMBL" id="BLLK01000069">
    <property type="protein sequence ID" value="GFH60167.1"/>
    <property type="molecule type" value="Genomic_DNA"/>
</dbReference>
<evidence type="ECO:0000256" key="1">
    <source>
        <dbReference type="SAM" id="Phobius"/>
    </source>
</evidence>
<feature type="chain" id="PRO_5042223325" evidence="2">
    <location>
        <begin position="23"/>
        <end position="224"/>
    </location>
</feature>
<keyword evidence="2" id="KW-0732">Signal</keyword>
<dbReference type="AlphaFoldDB" id="A0AAD3HDT1"/>
<keyword evidence="1" id="KW-0472">Membrane</keyword>
<accession>A0AAD3HDT1</accession>
<feature type="transmembrane region" description="Helical" evidence="1">
    <location>
        <begin position="143"/>
        <end position="168"/>
    </location>
</feature>
<keyword evidence="1" id="KW-1133">Transmembrane helix</keyword>
<reference evidence="3 4" key="1">
    <citation type="journal article" date="2021" name="Sci. Rep.">
        <title>The genome of the diatom Chaetoceros tenuissimus carries an ancient integrated fragment of an extant virus.</title>
        <authorList>
            <person name="Hongo Y."/>
            <person name="Kimura K."/>
            <person name="Takaki Y."/>
            <person name="Yoshida Y."/>
            <person name="Baba S."/>
            <person name="Kobayashi G."/>
            <person name="Nagasaki K."/>
            <person name="Hano T."/>
            <person name="Tomaru Y."/>
        </authorList>
    </citation>
    <scope>NUCLEOTIDE SEQUENCE [LARGE SCALE GENOMIC DNA]</scope>
    <source>
        <strain evidence="3 4">NIES-3715</strain>
    </source>
</reference>
<name>A0AAD3HDT1_9STRA</name>
<sequence length="224" mass="25774">MNLRLHHLLIACVALLAVFAEARVGGKKADRELYYGGGGGARQYYRQHRYYGGGYYARRYYNRYYHQNKYYQNNQAANDDATADADEADAAVDGDDGYYYNANGNSTTVGTWREKIDEVEGIIEEEFINWYETSPGEWTSDQWAWFSFFLIFVLCIFSCACISCINCCKGKENKKKRQNQKYDFDDDYTSVGTSTRGSFFTKGSQSSEFDDTATYDSIMRLRSD</sequence>
<gene>
    <name evidence="3" type="ORF">CTEN210_16643</name>
</gene>
<feature type="signal peptide" evidence="2">
    <location>
        <begin position="1"/>
        <end position="22"/>
    </location>
</feature>